<evidence type="ECO:0000313" key="2">
    <source>
        <dbReference type="EMBL" id="MBB5188712.1"/>
    </source>
</evidence>
<dbReference type="AlphaFoldDB" id="A0A840R8L4"/>
<comment type="caution">
    <text evidence="2">The sequence shown here is derived from an EMBL/GenBank/DDBJ whole genome shotgun (WGS) entry which is preliminary data.</text>
</comment>
<keyword evidence="1" id="KW-0732">Signal</keyword>
<dbReference type="RefSeq" id="WP_184464281.1">
    <property type="nucleotide sequence ID" value="NZ_JACHHW010000008.1"/>
</dbReference>
<dbReference type="EMBL" id="JACHHW010000008">
    <property type="protein sequence ID" value="MBB5188712.1"/>
    <property type="molecule type" value="Genomic_DNA"/>
</dbReference>
<proteinExistence type="predicted"/>
<dbReference type="InterPro" id="IPR007433">
    <property type="entry name" value="DUF481"/>
</dbReference>
<feature type="chain" id="PRO_5032885113" evidence="1">
    <location>
        <begin position="24"/>
        <end position="248"/>
    </location>
</feature>
<accession>A0A840R8L4</accession>
<reference evidence="2 3" key="1">
    <citation type="submission" date="2020-08" db="EMBL/GenBank/DDBJ databases">
        <title>Genomic Encyclopedia of Type Strains, Phase IV (KMG-IV): sequencing the most valuable type-strain genomes for metagenomic binning, comparative biology and taxonomic classification.</title>
        <authorList>
            <person name="Goeker M."/>
        </authorList>
    </citation>
    <scope>NUCLEOTIDE SEQUENCE [LARGE SCALE GENOMIC DNA]</scope>
    <source>
        <strain evidence="2 3">DSM 25701</strain>
    </source>
</reference>
<organism evidence="2 3">
    <name type="scientific">Zhongshania antarctica</name>
    <dbReference type="NCBI Taxonomy" id="641702"/>
    <lineage>
        <taxon>Bacteria</taxon>
        <taxon>Pseudomonadati</taxon>
        <taxon>Pseudomonadota</taxon>
        <taxon>Gammaproteobacteria</taxon>
        <taxon>Cellvibrionales</taxon>
        <taxon>Spongiibacteraceae</taxon>
        <taxon>Zhongshania</taxon>
    </lineage>
</organism>
<protein>
    <submittedName>
        <fullName evidence="2">Putative salt-induced outer membrane protein YdiY</fullName>
    </submittedName>
</protein>
<dbReference type="Proteomes" id="UP000536640">
    <property type="component" value="Unassembled WGS sequence"/>
</dbReference>
<name>A0A840R8L4_9GAMM</name>
<keyword evidence="3" id="KW-1185">Reference proteome</keyword>
<sequence>MTNIKTSKVAALAALLGTSTAFAQTNQPDQADLWNGDVEFGYFQLEGNSEESSVIAKTDAKRVNGQWTYDIAAEAQNSEAAGVRSAEKYALSNRLAYDFSEFNYSFGYASANKDRFSGYVYQATIAGGYGRRLLKTPKMTWDAEIGPGFRISEFENGSAAGDGQVSEAILHLSTEFKAAVSETATFVQKLSAEAGDENTVTKSVTSLKTKIVGGLGLKLSYTMTYNETVPTGTVHMDRETAVTLVYNF</sequence>
<feature type="signal peptide" evidence="1">
    <location>
        <begin position="1"/>
        <end position="23"/>
    </location>
</feature>
<evidence type="ECO:0000256" key="1">
    <source>
        <dbReference type="SAM" id="SignalP"/>
    </source>
</evidence>
<evidence type="ECO:0000313" key="3">
    <source>
        <dbReference type="Proteomes" id="UP000536640"/>
    </source>
</evidence>
<gene>
    <name evidence="2" type="ORF">HNQ57_003002</name>
</gene>
<dbReference type="Pfam" id="PF04338">
    <property type="entry name" value="DUF481"/>
    <property type="match status" value="1"/>
</dbReference>